<evidence type="ECO:0000256" key="2">
    <source>
        <dbReference type="ARBA" id="ARBA00004752"/>
    </source>
</evidence>
<dbReference type="Pfam" id="PF07943">
    <property type="entry name" value="PBP5_C"/>
    <property type="match status" value="1"/>
</dbReference>
<keyword evidence="8" id="KW-0378">Hydrolase</keyword>
<evidence type="ECO:0000256" key="3">
    <source>
        <dbReference type="ARBA" id="ARBA00007164"/>
    </source>
</evidence>
<dbReference type="GO" id="GO:0071555">
    <property type="term" value="P:cell wall organization"/>
    <property type="evidence" value="ECO:0007669"/>
    <property type="project" value="UniProtKB-KW"/>
</dbReference>
<evidence type="ECO:0000256" key="10">
    <source>
        <dbReference type="ARBA" id="ARBA00022984"/>
    </source>
</evidence>
<dbReference type="GO" id="GO:0009002">
    <property type="term" value="F:serine-type D-Ala-D-Ala carboxypeptidase activity"/>
    <property type="evidence" value="ECO:0007669"/>
    <property type="project" value="UniProtKB-EC"/>
</dbReference>
<dbReference type="KEGG" id="plyc:GXP70_11400"/>
<feature type="active site" description="Proton acceptor" evidence="13">
    <location>
        <position position="78"/>
    </location>
</feature>
<evidence type="ECO:0000256" key="15">
    <source>
        <dbReference type="RuleBase" id="RU004016"/>
    </source>
</evidence>
<evidence type="ECO:0000256" key="5">
    <source>
        <dbReference type="ARBA" id="ARBA00022645"/>
    </source>
</evidence>
<comment type="function">
    <text evidence="1">Removes C-terminal D-alanyl residues from sugar-peptide cell wall precursors.</text>
</comment>
<sequence>MKNNWKQLVALGLTMILALSVPVSAMAEEKPAASAPQAAGTADLAPSARSAILMDADSGTIIFEKNSHAKLPPASITKVMTMLLIMEAIDQGRIKLTDKVPTSEYAASMGGSQIFLEPGEQMTVDEMLKGIAMASGNDASVAMAEKIAGTESAFVDMMNKRAEELGLKNTHFANCNGLPAADHYSSAHDIAVMSRELLKHSEITKYTGMYQDYLRKTSEKPFWLVNTNKLVRFYTGADGLKTGFTSEAKFCLTATAHRDNLRVIAVVMGEPNTKTRNAEVSQMLDYSFAQYMNHTIFKKGDAMGTVKVEKGMLPEIPLTAKHSYSVLLKKGSSVKDIRYELRIDPLKAPVKINAPIGKLIVLQGDQVLTEFAVDSPVTVDRAGWWTLFKRSMGSLFG</sequence>
<keyword evidence="19" id="KW-1185">Reference proteome</keyword>
<evidence type="ECO:0000256" key="9">
    <source>
        <dbReference type="ARBA" id="ARBA00022960"/>
    </source>
</evidence>
<keyword evidence="6" id="KW-0645">Protease</keyword>
<comment type="pathway">
    <text evidence="2">Cell wall biogenesis; peptidoglycan biosynthesis.</text>
</comment>
<dbReference type="Pfam" id="PF00768">
    <property type="entry name" value="Peptidase_S11"/>
    <property type="match status" value="1"/>
</dbReference>
<evidence type="ECO:0000256" key="11">
    <source>
        <dbReference type="ARBA" id="ARBA00023316"/>
    </source>
</evidence>
<comment type="similarity">
    <text evidence="3 15">Belongs to the peptidase S11 family.</text>
</comment>
<feature type="domain" description="Peptidase S11 D-Ala-D-Ala carboxypeptidase A C-terminal" evidence="17">
    <location>
        <begin position="291"/>
        <end position="381"/>
    </location>
</feature>
<evidence type="ECO:0000256" key="16">
    <source>
        <dbReference type="SAM" id="SignalP"/>
    </source>
</evidence>
<evidence type="ECO:0000256" key="1">
    <source>
        <dbReference type="ARBA" id="ARBA00003217"/>
    </source>
</evidence>
<gene>
    <name evidence="18" type="ORF">GXP70_11400</name>
</gene>
<dbReference type="GO" id="GO:0008360">
    <property type="term" value="P:regulation of cell shape"/>
    <property type="evidence" value="ECO:0007669"/>
    <property type="project" value="UniProtKB-KW"/>
</dbReference>
<evidence type="ECO:0000256" key="14">
    <source>
        <dbReference type="PIRSR" id="PIRSR618044-2"/>
    </source>
</evidence>
<proteinExistence type="inferred from homology"/>
<evidence type="ECO:0000259" key="17">
    <source>
        <dbReference type="SMART" id="SM00936"/>
    </source>
</evidence>
<accession>A0A6C0FZV0</accession>
<dbReference type="Gene3D" id="2.60.410.10">
    <property type="entry name" value="D-Ala-D-Ala carboxypeptidase, C-terminal domain"/>
    <property type="match status" value="1"/>
</dbReference>
<evidence type="ECO:0000256" key="13">
    <source>
        <dbReference type="PIRSR" id="PIRSR618044-1"/>
    </source>
</evidence>
<dbReference type="SUPFAM" id="SSF56601">
    <property type="entry name" value="beta-lactamase/transpeptidase-like"/>
    <property type="match status" value="1"/>
</dbReference>
<protein>
    <recommendedName>
        <fullName evidence="4">serine-type D-Ala-D-Ala carboxypeptidase</fullName>
        <ecNumber evidence="4">3.4.16.4</ecNumber>
    </recommendedName>
</protein>
<dbReference type="PANTHER" id="PTHR21581">
    <property type="entry name" value="D-ALANYL-D-ALANINE CARBOXYPEPTIDASE"/>
    <property type="match status" value="1"/>
</dbReference>
<keyword evidence="9" id="KW-0133">Cell shape</keyword>
<dbReference type="InterPro" id="IPR001967">
    <property type="entry name" value="Peptidase_S11_N"/>
</dbReference>
<dbReference type="InterPro" id="IPR015956">
    <property type="entry name" value="Peniciliin-bd_prot_C_sf"/>
</dbReference>
<dbReference type="RefSeq" id="WP_162356744.1">
    <property type="nucleotide sequence ID" value="NZ_CP048209.1"/>
</dbReference>
<dbReference type="Proteomes" id="UP000476064">
    <property type="component" value="Chromosome"/>
</dbReference>
<dbReference type="SMART" id="SM00936">
    <property type="entry name" value="PBP5_C"/>
    <property type="match status" value="1"/>
</dbReference>
<feature type="active site" description="Acyl-ester intermediate" evidence="13">
    <location>
        <position position="75"/>
    </location>
</feature>
<dbReference type="GO" id="GO:0009252">
    <property type="term" value="P:peptidoglycan biosynthetic process"/>
    <property type="evidence" value="ECO:0007669"/>
    <property type="project" value="UniProtKB-UniPathway"/>
</dbReference>
<dbReference type="UniPathway" id="UPA00219"/>
<dbReference type="EMBL" id="CP048209">
    <property type="protein sequence ID" value="QHT60479.1"/>
    <property type="molecule type" value="Genomic_DNA"/>
</dbReference>
<evidence type="ECO:0000256" key="4">
    <source>
        <dbReference type="ARBA" id="ARBA00012448"/>
    </source>
</evidence>
<comment type="catalytic activity">
    <reaction evidence="12">
        <text>Preferential cleavage: (Ac)2-L-Lys-D-Ala-|-D-Ala. Also transpeptidation of peptidyl-alanyl moieties that are N-acyl substituents of D-alanine.</text>
        <dbReference type="EC" id="3.4.16.4"/>
    </reaction>
</comment>
<keyword evidence="7 16" id="KW-0732">Signal</keyword>
<evidence type="ECO:0000256" key="7">
    <source>
        <dbReference type="ARBA" id="ARBA00022729"/>
    </source>
</evidence>
<keyword evidence="10" id="KW-0573">Peptidoglycan synthesis</keyword>
<feature type="signal peptide" evidence="16">
    <location>
        <begin position="1"/>
        <end position="27"/>
    </location>
</feature>
<dbReference type="InterPro" id="IPR037167">
    <property type="entry name" value="Peptidase_S11_C_sf"/>
</dbReference>
<dbReference type="InterPro" id="IPR012907">
    <property type="entry name" value="Peptidase_S11_C"/>
</dbReference>
<dbReference type="PANTHER" id="PTHR21581:SF6">
    <property type="entry name" value="TRAFFICKING PROTEIN PARTICLE COMPLEX SUBUNIT 12"/>
    <property type="match status" value="1"/>
</dbReference>
<dbReference type="EC" id="3.4.16.4" evidence="4"/>
<evidence type="ECO:0000256" key="8">
    <source>
        <dbReference type="ARBA" id="ARBA00022801"/>
    </source>
</evidence>
<feature type="chain" id="PRO_5025669104" description="serine-type D-Ala-D-Ala carboxypeptidase" evidence="16">
    <location>
        <begin position="28"/>
        <end position="397"/>
    </location>
</feature>
<evidence type="ECO:0000313" key="19">
    <source>
        <dbReference type="Proteomes" id="UP000476064"/>
    </source>
</evidence>
<dbReference type="PRINTS" id="PR00725">
    <property type="entry name" value="DADACBPTASE1"/>
</dbReference>
<keyword evidence="5 18" id="KW-0121">Carboxypeptidase</keyword>
<evidence type="ECO:0000256" key="6">
    <source>
        <dbReference type="ARBA" id="ARBA00022670"/>
    </source>
</evidence>
<dbReference type="InterPro" id="IPR012338">
    <property type="entry name" value="Beta-lactam/transpept-like"/>
</dbReference>
<dbReference type="SUPFAM" id="SSF69189">
    <property type="entry name" value="Penicillin-binding protein associated domain"/>
    <property type="match status" value="1"/>
</dbReference>
<evidence type="ECO:0000313" key="18">
    <source>
        <dbReference type="EMBL" id="QHT60479.1"/>
    </source>
</evidence>
<keyword evidence="11" id="KW-0961">Cell wall biogenesis/degradation</keyword>
<dbReference type="AlphaFoldDB" id="A0A6C0FZV0"/>
<reference evidence="18 19" key="1">
    <citation type="submission" date="2020-01" db="EMBL/GenBank/DDBJ databases">
        <title>Paenibacillus sp. nov., isolated from tomato rhizosphere.</title>
        <authorList>
            <person name="Weon H.-Y."/>
            <person name="Lee S.A."/>
        </authorList>
    </citation>
    <scope>NUCLEOTIDE SEQUENCE [LARGE SCALE GENOMIC DNA]</scope>
    <source>
        <strain evidence="18 19">12200R-189</strain>
    </source>
</reference>
<organism evidence="18 19">
    <name type="scientific">Paenibacillus lycopersici</name>
    <dbReference type="NCBI Taxonomy" id="2704462"/>
    <lineage>
        <taxon>Bacteria</taxon>
        <taxon>Bacillati</taxon>
        <taxon>Bacillota</taxon>
        <taxon>Bacilli</taxon>
        <taxon>Bacillales</taxon>
        <taxon>Paenibacillaceae</taxon>
        <taxon>Paenibacillus</taxon>
    </lineage>
</organism>
<dbReference type="Gene3D" id="3.40.710.10">
    <property type="entry name" value="DD-peptidase/beta-lactamase superfamily"/>
    <property type="match status" value="1"/>
</dbReference>
<name>A0A6C0FZV0_9BACL</name>
<dbReference type="GO" id="GO:0006508">
    <property type="term" value="P:proteolysis"/>
    <property type="evidence" value="ECO:0007669"/>
    <property type="project" value="UniProtKB-KW"/>
</dbReference>
<feature type="binding site" evidence="14">
    <location>
        <position position="241"/>
    </location>
    <ligand>
        <name>substrate</name>
    </ligand>
</feature>
<feature type="active site" evidence="13">
    <location>
        <position position="135"/>
    </location>
</feature>
<dbReference type="InterPro" id="IPR018044">
    <property type="entry name" value="Peptidase_S11"/>
</dbReference>
<evidence type="ECO:0000256" key="12">
    <source>
        <dbReference type="ARBA" id="ARBA00034000"/>
    </source>
</evidence>